<feature type="transmembrane region" description="Helical" evidence="4">
    <location>
        <begin position="108"/>
        <end position="134"/>
    </location>
</feature>
<dbReference type="InterPro" id="IPR020846">
    <property type="entry name" value="MFS_dom"/>
</dbReference>
<evidence type="ECO:0000256" key="4">
    <source>
        <dbReference type="SAM" id="Phobius"/>
    </source>
</evidence>
<feature type="transmembrane region" description="Helical" evidence="4">
    <location>
        <begin position="228"/>
        <end position="251"/>
    </location>
</feature>
<feature type="transmembrane region" description="Helical" evidence="4">
    <location>
        <begin position="263"/>
        <end position="284"/>
    </location>
</feature>
<dbReference type="Proteomes" id="UP000318405">
    <property type="component" value="Unassembled WGS sequence"/>
</dbReference>
<dbReference type="GO" id="GO:0022857">
    <property type="term" value="F:transmembrane transporter activity"/>
    <property type="evidence" value="ECO:0007669"/>
    <property type="project" value="InterPro"/>
</dbReference>
<evidence type="ECO:0000313" key="6">
    <source>
        <dbReference type="EMBL" id="TSH97601.1"/>
    </source>
</evidence>
<feature type="transmembrane region" description="Helical" evidence="4">
    <location>
        <begin position="141"/>
        <end position="163"/>
    </location>
</feature>
<gene>
    <name evidence="6" type="ORF">FOZ76_05455</name>
</gene>
<dbReference type="Gene3D" id="1.20.1250.20">
    <property type="entry name" value="MFS general substrate transporter like domains"/>
    <property type="match status" value="1"/>
</dbReference>
<dbReference type="SUPFAM" id="SSF103473">
    <property type="entry name" value="MFS general substrate transporter"/>
    <property type="match status" value="1"/>
</dbReference>
<feature type="domain" description="Major facilitator superfamily (MFS) profile" evidence="5">
    <location>
        <begin position="9"/>
        <end position="402"/>
    </location>
</feature>
<feature type="transmembrane region" description="Helical" evidence="4">
    <location>
        <begin position="380"/>
        <end position="399"/>
    </location>
</feature>
<keyword evidence="2 4" id="KW-1133">Transmembrane helix</keyword>
<evidence type="ECO:0000256" key="1">
    <source>
        <dbReference type="ARBA" id="ARBA00022692"/>
    </source>
</evidence>
<feature type="transmembrane region" description="Helical" evidence="4">
    <location>
        <begin position="169"/>
        <end position="189"/>
    </location>
</feature>
<feature type="transmembrane region" description="Helical" evidence="4">
    <location>
        <begin position="83"/>
        <end position="102"/>
    </location>
</feature>
<name>A0A556AXE7_9BURK</name>
<evidence type="ECO:0000313" key="7">
    <source>
        <dbReference type="Proteomes" id="UP000318405"/>
    </source>
</evidence>
<evidence type="ECO:0000256" key="2">
    <source>
        <dbReference type="ARBA" id="ARBA00022989"/>
    </source>
</evidence>
<dbReference type="PROSITE" id="PS50850">
    <property type="entry name" value="MFS"/>
    <property type="match status" value="1"/>
</dbReference>
<dbReference type="RefSeq" id="WP_143947126.1">
    <property type="nucleotide sequence ID" value="NZ_BAABMB010000004.1"/>
</dbReference>
<accession>A0A556AXE7</accession>
<feature type="transmembrane region" description="Helical" evidence="4">
    <location>
        <begin position="51"/>
        <end position="71"/>
    </location>
</feature>
<dbReference type="EMBL" id="VLTJ01000008">
    <property type="protein sequence ID" value="TSH97601.1"/>
    <property type="molecule type" value="Genomic_DNA"/>
</dbReference>
<evidence type="ECO:0000256" key="3">
    <source>
        <dbReference type="ARBA" id="ARBA00023136"/>
    </source>
</evidence>
<keyword evidence="1 4" id="KW-0812">Transmembrane</keyword>
<organism evidence="6 7">
    <name type="scientific">Verticiella sediminum</name>
    <dbReference type="NCBI Taxonomy" id="1247510"/>
    <lineage>
        <taxon>Bacteria</taxon>
        <taxon>Pseudomonadati</taxon>
        <taxon>Pseudomonadota</taxon>
        <taxon>Betaproteobacteria</taxon>
        <taxon>Burkholderiales</taxon>
        <taxon>Alcaligenaceae</taxon>
        <taxon>Verticiella</taxon>
    </lineage>
</organism>
<protein>
    <submittedName>
        <fullName evidence="6">MFS transporter</fullName>
    </submittedName>
</protein>
<dbReference type="InterPro" id="IPR011701">
    <property type="entry name" value="MFS"/>
</dbReference>
<evidence type="ECO:0000259" key="5">
    <source>
        <dbReference type="PROSITE" id="PS50850"/>
    </source>
</evidence>
<reference evidence="6 7" key="1">
    <citation type="submission" date="2019-07" db="EMBL/GenBank/DDBJ databases">
        <title>Qingshengfaniella alkalisoli gen. nov., sp. nov., isolated from saline soil.</title>
        <authorList>
            <person name="Xu L."/>
            <person name="Huang X.-X."/>
            <person name="Sun J.-Q."/>
        </authorList>
    </citation>
    <scope>NUCLEOTIDE SEQUENCE [LARGE SCALE GENOMIC DNA]</scope>
    <source>
        <strain evidence="6 7">DSM 27279</strain>
    </source>
</reference>
<dbReference type="OrthoDB" id="5966585at2"/>
<sequence length="408" mass="42457">MTASTPRRPAHVPLPASLLLGIAQILVWGASFFLLSVLAEPIHRDTGWPLPWIYGALTVSILVSALLSPRANVYIARRRGRRLLIVSGWIIAGGLAIVGAAPNFPVFFAGWCLIGVGMAGALYDPLFTTLGLLYGQAARPAINAVTLVAGFTTTLVWPIQAWMEASMGWRTTCLVYAGVTALVLLPIYLKALPPDGAARTDAPPPSGERSGAALPGTAPAAPLPRADYLLLSLVFSIAAIIMTAVVVQMIVMLQGVGHSATAAIALAALIGPSMVAMRVLTLFLKRLHPTLMALVSAAFVAVGLLLLSASPQAAALGIVCYGIGNGLRALVRGTLPLALLPPAALAPVMGRLSRSSLFCQALTPLACGFVIAHAGAAATLWLLTALAALNLGLTFWLRLRVMRARGVG</sequence>
<dbReference type="AlphaFoldDB" id="A0A556AXE7"/>
<comment type="caution">
    <text evidence="6">The sequence shown here is derived from an EMBL/GenBank/DDBJ whole genome shotgun (WGS) entry which is preliminary data.</text>
</comment>
<keyword evidence="7" id="KW-1185">Reference proteome</keyword>
<dbReference type="Pfam" id="PF07690">
    <property type="entry name" value="MFS_1"/>
    <property type="match status" value="1"/>
</dbReference>
<feature type="transmembrane region" description="Helical" evidence="4">
    <location>
        <begin position="12"/>
        <end position="39"/>
    </location>
</feature>
<dbReference type="InterPro" id="IPR036259">
    <property type="entry name" value="MFS_trans_sf"/>
</dbReference>
<feature type="transmembrane region" description="Helical" evidence="4">
    <location>
        <begin position="291"/>
        <end position="309"/>
    </location>
</feature>
<proteinExistence type="predicted"/>
<keyword evidence="3 4" id="KW-0472">Membrane</keyword>